<evidence type="ECO:0000256" key="4">
    <source>
        <dbReference type="ARBA" id="ARBA00022496"/>
    </source>
</evidence>
<dbReference type="InterPro" id="IPR036942">
    <property type="entry name" value="Beta-barrel_TonB_sf"/>
</dbReference>
<dbReference type="AlphaFoldDB" id="A0A7X1E6X3"/>
<evidence type="ECO:0000313" key="15">
    <source>
        <dbReference type="EMBL" id="MBC2604729.1"/>
    </source>
</evidence>
<keyword evidence="6" id="KW-0408">Iron</keyword>
<keyword evidence="15" id="KW-0675">Receptor</keyword>
<keyword evidence="13" id="KW-0732">Signal</keyword>
<dbReference type="InterPro" id="IPR039426">
    <property type="entry name" value="TonB-dep_rcpt-like"/>
</dbReference>
<dbReference type="InterPro" id="IPR012910">
    <property type="entry name" value="Plug_dom"/>
</dbReference>
<accession>A0A7X1E6X3</accession>
<dbReference type="PANTHER" id="PTHR32552:SF81">
    <property type="entry name" value="TONB-DEPENDENT OUTER MEMBRANE RECEPTOR"/>
    <property type="match status" value="1"/>
</dbReference>
<feature type="signal peptide" evidence="13">
    <location>
        <begin position="1"/>
        <end position="33"/>
    </location>
</feature>
<keyword evidence="4" id="KW-0410">Iron transport</keyword>
<evidence type="ECO:0000256" key="9">
    <source>
        <dbReference type="ARBA" id="ARBA00023136"/>
    </source>
</evidence>
<evidence type="ECO:0000256" key="3">
    <source>
        <dbReference type="ARBA" id="ARBA00022452"/>
    </source>
</evidence>
<comment type="subcellular location">
    <subcellularLocation>
        <location evidence="1 11">Cell outer membrane</location>
        <topology evidence="1 11">Multi-pass membrane protein</topology>
    </subcellularLocation>
</comment>
<comment type="caution">
    <text evidence="15">The sequence shown here is derived from an EMBL/GenBank/DDBJ whole genome shotgun (WGS) entry which is preliminary data.</text>
</comment>
<name>A0A7X1E6X3_9BACT</name>
<dbReference type="RefSeq" id="WP_185658617.1">
    <property type="nucleotide sequence ID" value="NZ_CAWPOO010000001.1"/>
</dbReference>
<sequence length="1202" mass="133857">MKLTQKIHLPKPFRTGPILALATAQALCSYAMAQDDSDEEIFELSPFEVSADEDDIGYRQQNTLAGSRMRTNIADIAASITVVTKEQIEDTASLDVNDLFRYEAGTEGSSTYTPGTTSSRGDGLADTNAGFAAGFTGATTTNASSNTVRGLGSPDSSVNFYRAVKQIPLDSYNVQSVEISRGPNSMLFGVGSPAGVVNQTRLQANLDDDSLGVKFRFDDNGSQRASLTFNKSLIEGKLAIAGALLADRTEFVRKPSYDESDRFYAAITYKPFEKTTLKVNFESYENENNRPNTITPIDYVTEWQDAGRPVYDSQTRTVTYLDSGEVVGPYTREAGSPSITDTQAYVMSLSDYDASLWADENMLNYNGVNIYGYGAMTNPNSPLYVPALRVVTGRPTMQVADGQIQNWFFQVPAKYRSAFGESAGPTSADIYANAANAAAYDQNGTSSNLYSQLDTNLVRAYYPGVTDQSIYDWTEVNTLQMNFGSEEATTYNLEFEQQFTDELYFSAGWFHQEFENVASYTVSQLNAPALYVDTNMYLPDGSDNPYYLGVYMQDVDPDQFSQDVENDQYRAMLAYTPDFTGNDGWTKWLGSHQFIALASKEEQTLKTERLRLFLTDSNEVDLGMINYMPDQSVAGYNYERSRIRRTFYLSTPGTEAMVNTGSGTMTTPFTANQMVYNWEDSEWTDVSYSMAFHNHQVGTSAFQNEITSWNIGGTSRLWNDRIIATYGIRNDKDDTRSTSLSGLTNEDKWTDGYINKETLWNNYADWQTWEKDTSTLGIVFRPFSGWKSIDSRANQFSEFLNSLAFTYNTSDTFNPPDVSYVDGFGTQLPIPSGEGKDYGIQFSMFENKLFARLSKFEASNENAAVRAQLALARYRDLIDVGQFRSWARTIAKINMGLDPTDSAAFSDDILSDADETAVQNAAAAIWGQNYDYYNELGGTLGQTSSVAAEGYELQINYNPMPNWTIKATATKEETINDNIAPEFTAWYNERNPIMASAQASDYLDSAYQGFATYTTDGGTAVDLSNFLTSYGYNSTVRADDAVNGWTNVTNYYNLVVNPAVLSDRALAGTVVANQPRYKWNLITNYKFTDDKLKGVSVGGSYRWIGKKAIGYYGQSSGVTEGVLDIPDIDRPIYTPAESYVDFWAAYSRKIRNESIDMKIQLNVVNAFESGHLQTVAVDFNGSPYGYRIVDPRKFILSLSFDM</sequence>
<evidence type="ECO:0000256" key="6">
    <source>
        <dbReference type="ARBA" id="ARBA00023004"/>
    </source>
</evidence>
<dbReference type="Gene3D" id="2.40.170.20">
    <property type="entry name" value="TonB-dependent receptor, beta-barrel domain"/>
    <property type="match status" value="1"/>
</dbReference>
<evidence type="ECO:0000313" key="16">
    <source>
        <dbReference type="Proteomes" id="UP000526501"/>
    </source>
</evidence>
<dbReference type="GO" id="GO:0009279">
    <property type="term" value="C:cell outer membrane"/>
    <property type="evidence" value="ECO:0007669"/>
    <property type="project" value="UniProtKB-SubCell"/>
</dbReference>
<evidence type="ECO:0000256" key="13">
    <source>
        <dbReference type="SAM" id="SignalP"/>
    </source>
</evidence>
<dbReference type="Proteomes" id="UP000526501">
    <property type="component" value="Unassembled WGS sequence"/>
</dbReference>
<evidence type="ECO:0000256" key="2">
    <source>
        <dbReference type="ARBA" id="ARBA00022448"/>
    </source>
</evidence>
<dbReference type="SUPFAM" id="SSF56935">
    <property type="entry name" value="Porins"/>
    <property type="match status" value="2"/>
</dbReference>
<dbReference type="EMBL" id="JACHVC010000001">
    <property type="protein sequence ID" value="MBC2604729.1"/>
    <property type="molecule type" value="Genomic_DNA"/>
</dbReference>
<keyword evidence="7" id="KW-0406">Ion transport</keyword>
<organism evidence="15 16">
    <name type="scientific">Pelagicoccus albus</name>
    <dbReference type="NCBI Taxonomy" id="415222"/>
    <lineage>
        <taxon>Bacteria</taxon>
        <taxon>Pseudomonadati</taxon>
        <taxon>Verrucomicrobiota</taxon>
        <taxon>Opitutia</taxon>
        <taxon>Puniceicoccales</taxon>
        <taxon>Pelagicoccaceae</taxon>
        <taxon>Pelagicoccus</taxon>
    </lineage>
</organism>
<dbReference type="Gene3D" id="2.170.130.10">
    <property type="entry name" value="TonB-dependent receptor, plug domain"/>
    <property type="match status" value="1"/>
</dbReference>
<keyword evidence="16" id="KW-1185">Reference proteome</keyword>
<keyword evidence="2 11" id="KW-0813">Transport</keyword>
<feature type="domain" description="TonB-dependent receptor plug" evidence="14">
    <location>
        <begin position="74"/>
        <end position="196"/>
    </location>
</feature>
<dbReference type="InterPro" id="IPR037066">
    <property type="entry name" value="Plug_dom_sf"/>
</dbReference>
<evidence type="ECO:0000256" key="12">
    <source>
        <dbReference type="SAM" id="MobiDB-lite"/>
    </source>
</evidence>
<feature type="chain" id="PRO_5030653176" evidence="13">
    <location>
        <begin position="34"/>
        <end position="1202"/>
    </location>
</feature>
<evidence type="ECO:0000256" key="7">
    <source>
        <dbReference type="ARBA" id="ARBA00023065"/>
    </source>
</evidence>
<dbReference type="Pfam" id="PF07715">
    <property type="entry name" value="Plug"/>
    <property type="match status" value="1"/>
</dbReference>
<proteinExistence type="inferred from homology"/>
<reference evidence="15 16" key="1">
    <citation type="submission" date="2020-07" db="EMBL/GenBank/DDBJ databases">
        <authorList>
            <person name="Feng X."/>
        </authorList>
    </citation>
    <scope>NUCLEOTIDE SEQUENCE [LARGE SCALE GENOMIC DNA]</scope>
    <source>
        <strain evidence="15 16">JCM23202</strain>
    </source>
</reference>
<protein>
    <submittedName>
        <fullName evidence="15">TonB-dependent receptor plug domain-containing protein</fullName>
    </submittedName>
</protein>
<dbReference type="PROSITE" id="PS52016">
    <property type="entry name" value="TONB_DEPENDENT_REC_3"/>
    <property type="match status" value="1"/>
</dbReference>
<evidence type="ECO:0000256" key="10">
    <source>
        <dbReference type="ARBA" id="ARBA00023237"/>
    </source>
</evidence>
<keyword evidence="9 11" id="KW-0472">Membrane</keyword>
<keyword evidence="3 11" id="KW-1134">Transmembrane beta strand</keyword>
<gene>
    <name evidence="15" type="ORF">H5P27_01530</name>
</gene>
<evidence type="ECO:0000256" key="5">
    <source>
        <dbReference type="ARBA" id="ARBA00022692"/>
    </source>
</evidence>
<dbReference type="PANTHER" id="PTHR32552">
    <property type="entry name" value="FERRICHROME IRON RECEPTOR-RELATED"/>
    <property type="match status" value="1"/>
</dbReference>
<keyword evidence="8" id="KW-0798">TonB box</keyword>
<evidence type="ECO:0000256" key="11">
    <source>
        <dbReference type="PROSITE-ProRule" id="PRU01360"/>
    </source>
</evidence>
<evidence type="ECO:0000259" key="14">
    <source>
        <dbReference type="Pfam" id="PF07715"/>
    </source>
</evidence>
<keyword evidence="10 11" id="KW-0998">Cell outer membrane</keyword>
<feature type="region of interest" description="Disordered" evidence="12">
    <location>
        <begin position="105"/>
        <end position="124"/>
    </location>
</feature>
<keyword evidence="5 11" id="KW-0812">Transmembrane</keyword>
<evidence type="ECO:0000256" key="1">
    <source>
        <dbReference type="ARBA" id="ARBA00004571"/>
    </source>
</evidence>
<dbReference type="GO" id="GO:0006826">
    <property type="term" value="P:iron ion transport"/>
    <property type="evidence" value="ECO:0007669"/>
    <property type="project" value="UniProtKB-KW"/>
</dbReference>
<evidence type="ECO:0000256" key="8">
    <source>
        <dbReference type="ARBA" id="ARBA00023077"/>
    </source>
</evidence>
<comment type="similarity">
    <text evidence="11">Belongs to the TonB-dependent receptor family.</text>
</comment>